<evidence type="ECO:0000313" key="2">
    <source>
        <dbReference type="EMBL" id="QDA60043.1"/>
    </source>
</evidence>
<dbReference type="AlphaFoldDB" id="A0A5B7ZZX5"/>
<dbReference type="GO" id="GO:0006508">
    <property type="term" value="P:proteolysis"/>
    <property type="evidence" value="ECO:0007669"/>
    <property type="project" value="InterPro"/>
</dbReference>
<sequence>MTTALLTTPPMISLVTDAKGTQELIVAIDKVTAHAKQHGVTVIASAGNDSNDGNKDQSLINLPAGAPSVISISATGPRGWL</sequence>
<keyword evidence="3" id="KW-1185">Reference proteome</keyword>
<proteinExistence type="predicted"/>
<gene>
    <name evidence="2" type="ORF">FHG12_07940</name>
</gene>
<dbReference type="Proteomes" id="UP000305398">
    <property type="component" value="Chromosome"/>
</dbReference>
<dbReference type="KEGG" id="hyj:FHG12_07940"/>
<protein>
    <recommendedName>
        <fullName evidence="1">Peptidase S8/S53 domain-containing protein</fullName>
    </recommendedName>
</protein>
<dbReference type="Gene3D" id="3.40.50.200">
    <property type="entry name" value="Peptidase S8/S53 domain"/>
    <property type="match status" value="1"/>
</dbReference>
<dbReference type="InterPro" id="IPR000209">
    <property type="entry name" value="Peptidase_S8/S53_dom"/>
</dbReference>
<organism evidence="2 3">
    <name type="scientific">Hymenobacter jejuensis</name>
    <dbReference type="NCBI Taxonomy" id="2502781"/>
    <lineage>
        <taxon>Bacteria</taxon>
        <taxon>Pseudomonadati</taxon>
        <taxon>Bacteroidota</taxon>
        <taxon>Cytophagia</taxon>
        <taxon>Cytophagales</taxon>
        <taxon>Hymenobacteraceae</taxon>
        <taxon>Hymenobacter</taxon>
    </lineage>
</organism>
<feature type="domain" description="Peptidase S8/S53" evidence="1">
    <location>
        <begin position="20"/>
        <end position="76"/>
    </location>
</feature>
<dbReference type="EMBL" id="CP040896">
    <property type="protein sequence ID" value="QDA60043.1"/>
    <property type="molecule type" value="Genomic_DNA"/>
</dbReference>
<dbReference type="GO" id="GO:0004252">
    <property type="term" value="F:serine-type endopeptidase activity"/>
    <property type="evidence" value="ECO:0007669"/>
    <property type="project" value="InterPro"/>
</dbReference>
<evidence type="ECO:0000313" key="3">
    <source>
        <dbReference type="Proteomes" id="UP000305398"/>
    </source>
</evidence>
<dbReference type="InterPro" id="IPR036852">
    <property type="entry name" value="Peptidase_S8/S53_dom_sf"/>
</dbReference>
<name>A0A5B7ZZX5_9BACT</name>
<accession>A0A5B7ZZX5</accession>
<dbReference type="Pfam" id="PF00082">
    <property type="entry name" value="Peptidase_S8"/>
    <property type="match status" value="1"/>
</dbReference>
<dbReference type="SUPFAM" id="SSF52743">
    <property type="entry name" value="Subtilisin-like"/>
    <property type="match status" value="1"/>
</dbReference>
<evidence type="ECO:0000259" key="1">
    <source>
        <dbReference type="Pfam" id="PF00082"/>
    </source>
</evidence>
<dbReference type="OrthoDB" id="9813435at2"/>
<reference evidence="2 3" key="1">
    <citation type="submission" date="2019-06" db="EMBL/GenBank/DDBJ databases">
        <authorList>
            <person name="Srinivasan S."/>
        </authorList>
    </citation>
    <scope>NUCLEOTIDE SEQUENCE [LARGE SCALE GENOMIC DNA]</scope>
    <source>
        <strain evidence="2 3">17J68-5</strain>
    </source>
</reference>